<feature type="domain" description="Fungal-type protein kinase" evidence="2">
    <location>
        <begin position="14"/>
        <end position="158"/>
    </location>
</feature>
<reference evidence="3" key="1">
    <citation type="submission" date="2010-03" db="EMBL/GenBank/DDBJ databases">
        <title>Annotation of Blastomyces dermatitidis strain ATCC 18188.</title>
        <authorList>
            <consortium name="The Broad Institute Genome Sequencing Platform"/>
            <consortium name="Broad Institute Genome Sequencing Center for Infectious Disease."/>
            <person name="Cuomo C."/>
            <person name="Klein B."/>
            <person name="Sullivan T."/>
            <person name="Heitman J."/>
            <person name="Young S."/>
            <person name="Zeng Q."/>
            <person name="Gargeya S."/>
            <person name="Alvarado L."/>
            <person name="Berlin A.M."/>
            <person name="Chapman S.B."/>
            <person name="Chen Z."/>
            <person name="Freedman E."/>
            <person name="Gellesch M."/>
            <person name="Goldberg J."/>
            <person name="Griggs A."/>
            <person name="Gujja S."/>
            <person name="Heilman E."/>
            <person name="Heiman D."/>
            <person name="Howarth C."/>
            <person name="Mehta T."/>
            <person name="Neiman D."/>
            <person name="Pearson M."/>
            <person name="Roberts A."/>
            <person name="Saif S."/>
            <person name="Shea T."/>
            <person name="Shenoy N."/>
            <person name="Sisk P."/>
            <person name="Stolte C."/>
            <person name="Sykes S."/>
            <person name="White J."/>
            <person name="Yandava C."/>
            <person name="Haas B."/>
            <person name="Nusbaum C."/>
            <person name="Birren B."/>
        </authorList>
    </citation>
    <scope>NUCLEOTIDE SEQUENCE</scope>
    <source>
        <strain evidence="3">ATCC 18188</strain>
    </source>
</reference>
<accession>A0A0J9EVG1</accession>
<dbReference type="PANTHER" id="PTHR38248">
    <property type="entry name" value="FUNK1 6"/>
    <property type="match status" value="1"/>
</dbReference>
<protein>
    <recommendedName>
        <fullName evidence="2">Fungal-type protein kinase domain-containing protein</fullName>
    </recommendedName>
</protein>
<feature type="region of interest" description="Disordered" evidence="1">
    <location>
        <begin position="1"/>
        <end position="20"/>
    </location>
</feature>
<gene>
    <name evidence="3" type="ORF">BDDG_13323</name>
</gene>
<dbReference type="AlphaFoldDB" id="A0A0J9EVG1"/>
<dbReference type="PANTHER" id="PTHR38248:SF2">
    <property type="entry name" value="FUNK1 11"/>
    <property type="match status" value="1"/>
</dbReference>
<dbReference type="InterPro" id="IPR040976">
    <property type="entry name" value="Pkinase_fungal"/>
</dbReference>
<evidence type="ECO:0000313" key="3">
    <source>
        <dbReference type="EMBL" id="KMW69155.1"/>
    </source>
</evidence>
<dbReference type="OrthoDB" id="4364552at2759"/>
<name>A0A0J9EVG1_AJEDA</name>
<evidence type="ECO:0000259" key="2">
    <source>
        <dbReference type="Pfam" id="PF17667"/>
    </source>
</evidence>
<feature type="compositionally biased region" description="Polar residues" evidence="1">
    <location>
        <begin position="112"/>
        <end position="121"/>
    </location>
</feature>
<sequence length="178" mass="19567">MLEGTSRGRAASPQYPERDEEGELLYEAAAHGVTHVARYYHHETVRVDGRADDVLGIRKGLLIPTTGQKRAGAKPASGRSRSRQAHKDSNSITGQKRSSECVDAALPPPPSKRTQSSSPTKHLTDGKPQNRVHRRVVVRDYGKHIFESSSRIALLVGICLFTRTLASCKVISPTEIYL</sequence>
<proteinExistence type="predicted"/>
<dbReference type="Pfam" id="PF17667">
    <property type="entry name" value="Pkinase_fungal"/>
    <property type="match status" value="1"/>
</dbReference>
<dbReference type="EMBL" id="GG749587">
    <property type="protein sequence ID" value="KMW69155.1"/>
    <property type="molecule type" value="Genomic_DNA"/>
</dbReference>
<feature type="region of interest" description="Disordered" evidence="1">
    <location>
        <begin position="66"/>
        <end position="135"/>
    </location>
</feature>
<dbReference type="Proteomes" id="UP000007802">
    <property type="component" value="Unassembled WGS sequence"/>
</dbReference>
<organism evidence="3">
    <name type="scientific">Ajellomyces dermatitidis (strain ATCC 18188 / CBS 674.68)</name>
    <name type="common">Blastomyces dermatitidis</name>
    <dbReference type="NCBI Taxonomy" id="653446"/>
    <lineage>
        <taxon>Eukaryota</taxon>
        <taxon>Fungi</taxon>
        <taxon>Dikarya</taxon>
        <taxon>Ascomycota</taxon>
        <taxon>Pezizomycotina</taxon>
        <taxon>Eurotiomycetes</taxon>
        <taxon>Eurotiomycetidae</taxon>
        <taxon>Onygenales</taxon>
        <taxon>Ajellomycetaceae</taxon>
        <taxon>Blastomyces</taxon>
    </lineage>
</organism>
<evidence type="ECO:0000256" key="1">
    <source>
        <dbReference type="SAM" id="MobiDB-lite"/>
    </source>
</evidence>